<feature type="region of interest" description="Disordered" evidence="1">
    <location>
        <begin position="61"/>
        <end position="108"/>
    </location>
</feature>
<dbReference type="Proteomes" id="UP000515663">
    <property type="component" value="Chromosome"/>
</dbReference>
<feature type="domain" description="MbtH-like" evidence="2">
    <location>
        <begin position="3"/>
        <end position="53"/>
    </location>
</feature>
<dbReference type="GO" id="GO:0005829">
    <property type="term" value="C:cytosol"/>
    <property type="evidence" value="ECO:0007669"/>
    <property type="project" value="TreeGrafter"/>
</dbReference>
<evidence type="ECO:0000256" key="1">
    <source>
        <dbReference type="SAM" id="MobiDB-lite"/>
    </source>
</evidence>
<dbReference type="Gene3D" id="3.90.820.10">
    <property type="entry name" value="Structural Genomics, Unknown Function 30-nov-00 1gh9 Mol_id"/>
    <property type="match status" value="1"/>
</dbReference>
<dbReference type="Pfam" id="PF03621">
    <property type="entry name" value="MbtH"/>
    <property type="match status" value="1"/>
</dbReference>
<dbReference type="InterPro" id="IPR037407">
    <property type="entry name" value="MLP_fam"/>
</dbReference>
<dbReference type="PANTHER" id="PTHR38444:SF1">
    <property type="entry name" value="ENTEROBACTIN BIOSYNTHESIS PROTEIN YBDZ"/>
    <property type="match status" value="1"/>
</dbReference>
<gene>
    <name evidence="3" type="ORF">H1R19_17685</name>
</gene>
<feature type="compositionally biased region" description="Basic and acidic residues" evidence="1">
    <location>
        <begin position="81"/>
        <end position="94"/>
    </location>
</feature>
<dbReference type="InterPro" id="IPR038020">
    <property type="entry name" value="MbtH-like_sf"/>
</dbReference>
<dbReference type="GO" id="GO:0019290">
    <property type="term" value="P:siderophore biosynthetic process"/>
    <property type="evidence" value="ECO:0007669"/>
    <property type="project" value="TreeGrafter"/>
</dbReference>
<dbReference type="EMBL" id="CP059491">
    <property type="protein sequence ID" value="QMT00705.1"/>
    <property type="molecule type" value="Genomic_DNA"/>
</dbReference>
<dbReference type="RefSeq" id="WP_188328706.1">
    <property type="nucleotide sequence ID" value="NZ_CP059491.1"/>
</dbReference>
<evidence type="ECO:0000313" key="4">
    <source>
        <dbReference type="Proteomes" id="UP000515663"/>
    </source>
</evidence>
<reference evidence="4" key="1">
    <citation type="submission" date="2020-07" db="EMBL/GenBank/DDBJ databases">
        <title>novel species isolated from the respiratory tract of Marmot.</title>
        <authorList>
            <person name="Zhang G."/>
        </authorList>
    </citation>
    <scope>NUCLEOTIDE SEQUENCE [LARGE SCALE GENOMIC DNA]</scope>
    <source>
        <strain evidence="4">686</strain>
    </source>
</reference>
<dbReference type="AlphaFoldDB" id="A0A7D7LQC5"/>
<evidence type="ECO:0000313" key="3">
    <source>
        <dbReference type="EMBL" id="QMT00705.1"/>
    </source>
</evidence>
<protein>
    <submittedName>
        <fullName evidence="3">MbtH family protein</fullName>
    </submittedName>
</protein>
<dbReference type="KEGG" id="gji:H1R19_17685"/>
<sequence>MTNPFDDTDGTFRVLVNHENQHSLWPEFAPVPDGWDTVFGPSGHDECLEYVEENWRDMRPASLIRTMERSRGPESSSDTGRSSDTEQSDSERAQKTGSEVTRGAAQFG</sequence>
<dbReference type="InterPro" id="IPR005153">
    <property type="entry name" value="MbtH-like_dom"/>
</dbReference>
<accession>A0A7D7LQC5</accession>
<dbReference type="SUPFAM" id="SSF160582">
    <property type="entry name" value="MbtH-like"/>
    <property type="match status" value="1"/>
</dbReference>
<dbReference type="PANTHER" id="PTHR38444">
    <property type="entry name" value="ENTEROBACTIN BIOSYNTHESIS PROTEIN YBDZ"/>
    <property type="match status" value="1"/>
</dbReference>
<keyword evidence="4" id="KW-1185">Reference proteome</keyword>
<name>A0A7D7LQC5_9ACTN</name>
<dbReference type="SMART" id="SM00923">
    <property type="entry name" value="MbtH"/>
    <property type="match status" value="1"/>
</dbReference>
<organism evidence="3 4">
    <name type="scientific">Gordonia jinghuaiqii</name>
    <dbReference type="NCBI Taxonomy" id="2758710"/>
    <lineage>
        <taxon>Bacteria</taxon>
        <taxon>Bacillati</taxon>
        <taxon>Actinomycetota</taxon>
        <taxon>Actinomycetes</taxon>
        <taxon>Mycobacteriales</taxon>
        <taxon>Gordoniaceae</taxon>
        <taxon>Gordonia</taxon>
    </lineage>
</organism>
<evidence type="ECO:0000259" key="2">
    <source>
        <dbReference type="SMART" id="SM00923"/>
    </source>
</evidence>
<proteinExistence type="predicted"/>